<evidence type="ECO:0000313" key="1">
    <source>
        <dbReference type="EMBL" id="PKR50464.1"/>
    </source>
</evidence>
<evidence type="ECO:0000313" key="2">
    <source>
        <dbReference type="Proteomes" id="UP000233597"/>
    </source>
</evidence>
<proteinExistence type="predicted"/>
<dbReference type="AlphaFoldDB" id="A0A2N3KIU3"/>
<protein>
    <submittedName>
        <fullName evidence="1">Uncharacterized protein</fullName>
    </submittedName>
</protein>
<sequence length="124" mass="13865">MKTEITFRWRKHNLKDSILAVCYAVRLGYTSRDQILSALPQFSKLRILLSLDVLFSANMANVNRGVLSINSDMIIVEEIVGKPIVLPIPVVEHTAEPKLIRSIIINLGFNNPAGVETLLKARVN</sequence>
<organism evidence="1 2">
    <name type="scientific">Thalassospira marina</name>
    <dbReference type="NCBI Taxonomy" id="2048283"/>
    <lineage>
        <taxon>Bacteria</taxon>
        <taxon>Pseudomonadati</taxon>
        <taxon>Pseudomonadota</taxon>
        <taxon>Alphaproteobacteria</taxon>
        <taxon>Rhodospirillales</taxon>
        <taxon>Thalassospiraceae</taxon>
        <taxon>Thalassospira</taxon>
    </lineage>
</organism>
<gene>
    <name evidence="1" type="ORF">COO20_21565</name>
</gene>
<comment type="caution">
    <text evidence="1">The sequence shown here is derived from an EMBL/GenBank/DDBJ whole genome shotgun (WGS) entry which is preliminary data.</text>
</comment>
<reference evidence="1 2" key="1">
    <citation type="submission" date="2017-09" db="EMBL/GenBank/DDBJ databases">
        <title>Biodiversity and function of Thalassospira species in the particle-attached aromatic-hydrocarbon-degrading consortia from the surface seawater of the South China Sea.</title>
        <authorList>
            <person name="Dong C."/>
            <person name="Liu R."/>
            <person name="Shao Z."/>
        </authorList>
    </citation>
    <scope>NUCLEOTIDE SEQUENCE [LARGE SCALE GENOMIC DNA]</scope>
    <source>
        <strain evidence="1 2">CSC1P2</strain>
    </source>
</reference>
<name>A0A2N3KIU3_9PROT</name>
<dbReference type="RefSeq" id="WP_101270296.1">
    <property type="nucleotide sequence ID" value="NZ_NWTK01000017.1"/>
</dbReference>
<dbReference type="EMBL" id="NWTK01000017">
    <property type="protein sequence ID" value="PKR50464.1"/>
    <property type="molecule type" value="Genomic_DNA"/>
</dbReference>
<dbReference type="OrthoDB" id="7063391at2"/>
<dbReference type="Proteomes" id="UP000233597">
    <property type="component" value="Unassembled WGS sequence"/>
</dbReference>
<accession>A0A2N3KIU3</accession>